<protein>
    <submittedName>
        <fullName evidence="1">Uncharacterized protein</fullName>
    </submittedName>
</protein>
<sequence>MISHETVVCSDHSVIWIDLEGKLPQQNTRWKQQFRFEFAWTTTPDCADVIKQAWSSTGDNFLSTTSLIEKIRSTRVQFSQWNKDNFENIRHEAKELTEKINGLQQGRITNEVRAKVDILRDSLEKLGATARQSSLVEGRGSQH</sequence>
<dbReference type="EMBL" id="JACGWN010000009">
    <property type="protein sequence ID" value="KAL0433544.1"/>
    <property type="molecule type" value="Genomic_DNA"/>
</dbReference>
<reference evidence="1" key="2">
    <citation type="journal article" date="2024" name="Plant">
        <title>Genomic evolution and insights into agronomic trait innovations of Sesamum species.</title>
        <authorList>
            <person name="Miao H."/>
            <person name="Wang L."/>
            <person name="Qu L."/>
            <person name="Liu H."/>
            <person name="Sun Y."/>
            <person name="Le M."/>
            <person name="Wang Q."/>
            <person name="Wei S."/>
            <person name="Zheng Y."/>
            <person name="Lin W."/>
            <person name="Duan Y."/>
            <person name="Cao H."/>
            <person name="Xiong S."/>
            <person name="Wang X."/>
            <person name="Wei L."/>
            <person name="Li C."/>
            <person name="Ma Q."/>
            <person name="Ju M."/>
            <person name="Zhao R."/>
            <person name="Li G."/>
            <person name="Mu C."/>
            <person name="Tian Q."/>
            <person name="Mei H."/>
            <person name="Zhang T."/>
            <person name="Gao T."/>
            <person name="Zhang H."/>
        </authorList>
    </citation>
    <scope>NUCLEOTIDE SEQUENCE</scope>
    <source>
        <strain evidence="1">KEN1</strain>
    </source>
</reference>
<evidence type="ECO:0000313" key="1">
    <source>
        <dbReference type="EMBL" id="KAL0433544.1"/>
    </source>
</evidence>
<name>A0AAW2VX39_9LAMI</name>
<dbReference type="AlphaFoldDB" id="A0AAW2VX39"/>
<proteinExistence type="predicted"/>
<gene>
    <name evidence="1" type="ORF">Slati_2688700</name>
</gene>
<reference evidence="1" key="1">
    <citation type="submission" date="2020-06" db="EMBL/GenBank/DDBJ databases">
        <authorList>
            <person name="Li T."/>
            <person name="Hu X."/>
            <person name="Zhang T."/>
            <person name="Song X."/>
            <person name="Zhang H."/>
            <person name="Dai N."/>
            <person name="Sheng W."/>
            <person name="Hou X."/>
            <person name="Wei L."/>
        </authorList>
    </citation>
    <scope>NUCLEOTIDE SEQUENCE</scope>
    <source>
        <strain evidence="1">KEN1</strain>
        <tissue evidence="1">Leaf</tissue>
    </source>
</reference>
<comment type="caution">
    <text evidence="1">The sequence shown here is derived from an EMBL/GenBank/DDBJ whole genome shotgun (WGS) entry which is preliminary data.</text>
</comment>
<accession>A0AAW2VX39</accession>
<organism evidence="1">
    <name type="scientific">Sesamum latifolium</name>
    <dbReference type="NCBI Taxonomy" id="2727402"/>
    <lineage>
        <taxon>Eukaryota</taxon>
        <taxon>Viridiplantae</taxon>
        <taxon>Streptophyta</taxon>
        <taxon>Embryophyta</taxon>
        <taxon>Tracheophyta</taxon>
        <taxon>Spermatophyta</taxon>
        <taxon>Magnoliopsida</taxon>
        <taxon>eudicotyledons</taxon>
        <taxon>Gunneridae</taxon>
        <taxon>Pentapetalae</taxon>
        <taxon>asterids</taxon>
        <taxon>lamiids</taxon>
        <taxon>Lamiales</taxon>
        <taxon>Pedaliaceae</taxon>
        <taxon>Sesamum</taxon>
    </lineage>
</organism>